<keyword evidence="1" id="KW-0812">Transmembrane</keyword>
<evidence type="ECO:0000256" key="1">
    <source>
        <dbReference type="SAM" id="Phobius"/>
    </source>
</evidence>
<name>A0ABU7JB95_9GAMM</name>
<feature type="transmembrane region" description="Helical" evidence="1">
    <location>
        <begin position="65"/>
        <end position="82"/>
    </location>
</feature>
<keyword evidence="1" id="KW-1133">Transmembrane helix</keyword>
<feature type="transmembrane region" description="Helical" evidence="1">
    <location>
        <begin position="12"/>
        <end position="33"/>
    </location>
</feature>
<sequence length="235" mass="25524">MRSLVESPNLYAKIAGLSYLLIIVLGASGYLFIREPLFVSGDAAATASNILQAESIWRLSITGDVLMHALDIPVMIILFFLLKQVNKPLAIASVAFNLVQTSVLVANKLLLLAPLFLLQSADYVAAYDSAQLQAQVMLLVRLHDYGFGLGLIFFGFACIGYGLLMFHSGYLPKFLGVLMLIAGASYLINSLALLAMPSLTVFPILLFAVLGELTLALWLIVKGVDTEKWQQAVGR</sequence>
<keyword evidence="1" id="KW-0472">Membrane</keyword>
<feature type="transmembrane region" description="Helical" evidence="1">
    <location>
        <begin position="145"/>
        <end position="167"/>
    </location>
</feature>
<dbReference type="RefSeq" id="WP_330086322.1">
    <property type="nucleotide sequence ID" value="NZ_JAUGZK010000001.1"/>
</dbReference>
<organism evidence="2 3">
    <name type="scientific">Alkalimonas mucilaginosa</name>
    <dbReference type="NCBI Taxonomy" id="3057676"/>
    <lineage>
        <taxon>Bacteria</taxon>
        <taxon>Pseudomonadati</taxon>
        <taxon>Pseudomonadota</taxon>
        <taxon>Gammaproteobacteria</taxon>
        <taxon>Alkalimonas</taxon>
    </lineage>
</organism>
<evidence type="ECO:0000313" key="3">
    <source>
        <dbReference type="Proteomes" id="UP001339167"/>
    </source>
</evidence>
<dbReference type="Proteomes" id="UP001339167">
    <property type="component" value="Unassembled WGS sequence"/>
</dbReference>
<feature type="transmembrane region" description="Helical" evidence="1">
    <location>
        <begin position="94"/>
        <end position="117"/>
    </location>
</feature>
<dbReference type="EMBL" id="JAUGZK010000001">
    <property type="protein sequence ID" value="MEE2022967.1"/>
    <property type="molecule type" value="Genomic_DNA"/>
</dbReference>
<evidence type="ECO:0000313" key="2">
    <source>
        <dbReference type="EMBL" id="MEE2022967.1"/>
    </source>
</evidence>
<proteinExistence type="predicted"/>
<feature type="transmembrane region" description="Helical" evidence="1">
    <location>
        <begin position="201"/>
        <end position="221"/>
    </location>
</feature>
<dbReference type="InterPro" id="IPR025495">
    <property type="entry name" value="DUF4386"/>
</dbReference>
<accession>A0ABU7JB95</accession>
<protein>
    <submittedName>
        <fullName evidence="2">DUF4386 domain-containing protein</fullName>
    </submittedName>
</protein>
<keyword evidence="3" id="KW-1185">Reference proteome</keyword>
<gene>
    <name evidence="2" type="ORF">QWF21_01825</name>
</gene>
<comment type="caution">
    <text evidence="2">The sequence shown here is derived from an EMBL/GenBank/DDBJ whole genome shotgun (WGS) entry which is preliminary data.</text>
</comment>
<dbReference type="Pfam" id="PF14329">
    <property type="entry name" value="DUF4386"/>
    <property type="match status" value="1"/>
</dbReference>
<reference evidence="2 3" key="1">
    <citation type="submission" date="2023-06" db="EMBL/GenBank/DDBJ databases">
        <title>Alkalimonas sp., MEB004 an alkaliphilic bacterium isolated from Lonar Lake, India.</title>
        <authorList>
            <person name="Joshi A."/>
            <person name="Thite S."/>
        </authorList>
    </citation>
    <scope>NUCLEOTIDE SEQUENCE [LARGE SCALE GENOMIC DNA]</scope>
    <source>
        <strain evidence="2 3">MEB004</strain>
    </source>
</reference>
<feature type="transmembrane region" description="Helical" evidence="1">
    <location>
        <begin position="174"/>
        <end position="195"/>
    </location>
</feature>